<evidence type="ECO:0000313" key="4">
    <source>
        <dbReference type="Proteomes" id="UP000663879"/>
    </source>
</evidence>
<feature type="chain" id="PRO_5032572322" evidence="2">
    <location>
        <begin position="20"/>
        <end position="342"/>
    </location>
</feature>
<gene>
    <name evidence="3" type="ORF">OXX778_LOCUS10169</name>
</gene>
<feature type="transmembrane region" description="Helical" evidence="1">
    <location>
        <begin position="296"/>
        <end position="320"/>
    </location>
</feature>
<sequence length="342" mass="39750">MNYLVFIIVFVQLIVEYNSQTINTRQQIFFSRACSDFIDNEILFFGTCKFSQKNYETLVELTDFVRKSDPNLVLDDFLRNKLAYNSTFFFRTQYSNETEYIKRLDSFTVDFLKVVDGLKNSLSNVKVSDFFEASQTSNFTSVLNKVVDWRDDLVNVNVELYNMYFCSRDFINLCSSTKELLLDIKYIDEISDRTVFNFSSFFFDSSFKSIKNIFLLQDNYFIQEKLKEIDSKGTSGTILREVHEIIDTQLFQKILEFFSGVIESPTPTRKSTTQKTTKTTTRRVKVVETKAVSTSVIILVGTFLLGIGIFASIVVAYLEFKNKSRKRVRPNNQVSLQMKTVI</sequence>
<keyword evidence="1" id="KW-1133">Transmembrane helix</keyword>
<accession>A0A813XT54</accession>
<keyword evidence="4" id="KW-1185">Reference proteome</keyword>
<organism evidence="3 4">
    <name type="scientific">Brachionus calyciflorus</name>
    <dbReference type="NCBI Taxonomy" id="104777"/>
    <lineage>
        <taxon>Eukaryota</taxon>
        <taxon>Metazoa</taxon>
        <taxon>Spiralia</taxon>
        <taxon>Gnathifera</taxon>
        <taxon>Rotifera</taxon>
        <taxon>Eurotatoria</taxon>
        <taxon>Monogononta</taxon>
        <taxon>Pseudotrocha</taxon>
        <taxon>Ploima</taxon>
        <taxon>Brachionidae</taxon>
        <taxon>Brachionus</taxon>
    </lineage>
</organism>
<evidence type="ECO:0000256" key="2">
    <source>
        <dbReference type="SAM" id="SignalP"/>
    </source>
</evidence>
<feature type="signal peptide" evidence="2">
    <location>
        <begin position="1"/>
        <end position="19"/>
    </location>
</feature>
<dbReference type="Proteomes" id="UP000663879">
    <property type="component" value="Unassembled WGS sequence"/>
</dbReference>
<protein>
    <submittedName>
        <fullName evidence="3">Uncharacterized protein</fullName>
    </submittedName>
</protein>
<dbReference type="OrthoDB" id="10612040at2759"/>
<keyword evidence="1" id="KW-0812">Transmembrane</keyword>
<name>A0A813XT54_9BILA</name>
<reference evidence="3" key="1">
    <citation type="submission" date="2021-02" db="EMBL/GenBank/DDBJ databases">
        <authorList>
            <person name="Nowell W R."/>
        </authorList>
    </citation>
    <scope>NUCLEOTIDE SEQUENCE</scope>
    <source>
        <strain evidence="3">Ploen Becks lab</strain>
    </source>
</reference>
<keyword evidence="1" id="KW-0472">Membrane</keyword>
<dbReference type="AlphaFoldDB" id="A0A813XT54"/>
<dbReference type="EMBL" id="CAJNOC010001580">
    <property type="protein sequence ID" value="CAF0875931.1"/>
    <property type="molecule type" value="Genomic_DNA"/>
</dbReference>
<proteinExistence type="predicted"/>
<comment type="caution">
    <text evidence="3">The sequence shown here is derived from an EMBL/GenBank/DDBJ whole genome shotgun (WGS) entry which is preliminary data.</text>
</comment>
<keyword evidence="2" id="KW-0732">Signal</keyword>
<evidence type="ECO:0000256" key="1">
    <source>
        <dbReference type="SAM" id="Phobius"/>
    </source>
</evidence>
<evidence type="ECO:0000313" key="3">
    <source>
        <dbReference type="EMBL" id="CAF0875931.1"/>
    </source>
</evidence>